<dbReference type="RefSeq" id="XP_064735054.1">
    <property type="nucleotide sequence ID" value="XM_064869557.1"/>
</dbReference>
<dbReference type="Proteomes" id="UP001334248">
    <property type="component" value="Unassembled WGS sequence"/>
</dbReference>
<evidence type="ECO:0000259" key="2">
    <source>
        <dbReference type="PROSITE" id="PS50181"/>
    </source>
</evidence>
<proteinExistence type="predicted"/>
<dbReference type="GeneID" id="89994559"/>
<dbReference type="Pfam" id="PF00646">
    <property type="entry name" value="F-box"/>
    <property type="match status" value="1"/>
</dbReference>
<gene>
    <name evidence="3" type="ORF">PMZ80_001110</name>
</gene>
<evidence type="ECO:0000313" key="3">
    <source>
        <dbReference type="EMBL" id="KAK5946964.1"/>
    </source>
</evidence>
<organism evidence="3 4">
    <name type="scientific">Knufia obscura</name>
    <dbReference type="NCBI Taxonomy" id="1635080"/>
    <lineage>
        <taxon>Eukaryota</taxon>
        <taxon>Fungi</taxon>
        <taxon>Dikarya</taxon>
        <taxon>Ascomycota</taxon>
        <taxon>Pezizomycotina</taxon>
        <taxon>Eurotiomycetes</taxon>
        <taxon>Chaetothyriomycetidae</taxon>
        <taxon>Chaetothyriales</taxon>
        <taxon>Trichomeriaceae</taxon>
        <taxon>Knufia</taxon>
    </lineage>
</organism>
<keyword evidence="1" id="KW-1133">Transmembrane helix</keyword>
<reference evidence="3 4" key="1">
    <citation type="journal article" date="2023" name="Res Sq">
        <title>Genomic and morphological characterization of Knufia obscura isolated from the Mars 2020 spacecraft assembly facility.</title>
        <authorList>
            <person name="Chander A.M."/>
            <person name="Teixeira M.M."/>
            <person name="Singh N.K."/>
            <person name="Williams M.P."/>
            <person name="Parker C.W."/>
            <person name="Leo P."/>
            <person name="Stajich J.E."/>
            <person name="Torok T."/>
            <person name="Tighe S."/>
            <person name="Mason C.E."/>
            <person name="Venkateswaran K."/>
        </authorList>
    </citation>
    <scope>NUCLEOTIDE SEQUENCE [LARGE SCALE GENOMIC DNA]</scope>
    <source>
        <strain evidence="3 4">CCFEE 5817</strain>
    </source>
</reference>
<keyword evidence="4" id="KW-1185">Reference proteome</keyword>
<comment type="caution">
    <text evidence="3">The sequence shown here is derived from an EMBL/GenBank/DDBJ whole genome shotgun (WGS) entry which is preliminary data.</text>
</comment>
<evidence type="ECO:0000256" key="1">
    <source>
        <dbReference type="SAM" id="Phobius"/>
    </source>
</evidence>
<name>A0ABR0S272_9EURO</name>
<dbReference type="EMBL" id="JAVHJV010000001">
    <property type="protein sequence ID" value="KAK5946964.1"/>
    <property type="molecule type" value="Genomic_DNA"/>
</dbReference>
<feature type="transmembrane region" description="Helical" evidence="1">
    <location>
        <begin position="16"/>
        <end position="37"/>
    </location>
</feature>
<protein>
    <recommendedName>
        <fullName evidence="2">F-box domain-containing protein</fullName>
    </recommendedName>
</protein>
<dbReference type="PROSITE" id="PS50181">
    <property type="entry name" value="FBOX"/>
    <property type="match status" value="1"/>
</dbReference>
<keyword evidence="1" id="KW-0472">Membrane</keyword>
<dbReference type="InterPro" id="IPR001810">
    <property type="entry name" value="F-box_dom"/>
</dbReference>
<feature type="domain" description="F-box" evidence="2">
    <location>
        <begin position="66"/>
        <end position="113"/>
    </location>
</feature>
<keyword evidence="1" id="KW-0812">Transmembrane</keyword>
<sequence length="406" mass="46668">MAYWSQSSQLGPSKKILSALLIYVKLFLAFVFAKIVYPCLRPFRSSQASADTPAEGSLPEQSNEPAPIATQLPIEVWQRIADHLAVEDAVCLSLCTKNLYDLVGKKKTVLGRLIFDDEARMSLLRILHRDMNPTLMLCEACIFIHPVPQREEGYECYRSKKRKCKQVDDSESSGTWFQKCFGFGDVQVAAELYRRGDQTALEEYLQQLSAQQCNRFGQNFVIDFRVKVAPNGRVYIRKQEWYPLLNQQWINMPTESSSLDVCIHMAGHTFRLEHAADVDTAEKSIRHLKVLQCLRSQPGLSLNEQSTWGHLPLRRCKYCPTEYRLDFGVLSETESTIVLTKWMCLGEGKTRADDLWIAHFSHKYGNTATYQWEQGAILEAFGDGEIEQYRPEWSEDLEKVWKKRSS</sequence>
<evidence type="ECO:0000313" key="4">
    <source>
        <dbReference type="Proteomes" id="UP001334248"/>
    </source>
</evidence>
<accession>A0ABR0S272</accession>